<evidence type="ECO:0000313" key="5">
    <source>
        <dbReference type="Proteomes" id="UP001203297"/>
    </source>
</evidence>
<evidence type="ECO:0000256" key="1">
    <source>
        <dbReference type="ARBA" id="ARBA00022603"/>
    </source>
</evidence>
<dbReference type="InterPro" id="IPR013216">
    <property type="entry name" value="Methyltransf_11"/>
</dbReference>
<keyword evidence="5" id="KW-1185">Reference proteome</keyword>
<dbReference type="GO" id="GO:0106335">
    <property type="term" value="F:tRNA (5-carboxymethyluridine(34)-5-O)-methyltransferase activity"/>
    <property type="evidence" value="ECO:0007669"/>
    <property type="project" value="TreeGrafter"/>
</dbReference>
<protein>
    <recommendedName>
        <fullName evidence="3">Methyltransferase type 11 domain-containing protein</fullName>
    </recommendedName>
</protein>
<keyword evidence="2" id="KW-0808">Transferase</keyword>
<evidence type="ECO:0000259" key="3">
    <source>
        <dbReference type="Pfam" id="PF08241"/>
    </source>
</evidence>
<dbReference type="InterPro" id="IPR029063">
    <property type="entry name" value="SAM-dependent_MTases_sf"/>
</dbReference>
<dbReference type="Gene3D" id="3.40.50.150">
    <property type="entry name" value="Vaccinia Virus protein VP39"/>
    <property type="match status" value="1"/>
</dbReference>
<dbReference type="AlphaFoldDB" id="A0AAD4QP96"/>
<accession>A0AAD4QP96</accession>
<dbReference type="GO" id="GO:0002098">
    <property type="term" value="P:tRNA wobble uridine modification"/>
    <property type="evidence" value="ECO:0007669"/>
    <property type="project" value="TreeGrafter"/>
</dbReference>
<name>A0AAD4QP96_9AGAM</name>
<sequence>MATLGHAKVITTVVDDDPAAYEQRYVHEVYDRIAYHFSSTRYKPWPLVSKFLFNIPTGWVGLDSGTGNGKYLPLPTDNPGRIWTVGLDRSPNLLSLARTAGVVRGDVLEGGWRRGAFDYAISIATLHHLATVDRRVTVVKRLFESVSPRHGRILIYVWASTDGQDVFVPWVLQVSTATDGVRHEASRTNEDRDVRTDARTCQIGTEAAQQMGLKVSPRLAEAEGVEEAEGKEGIEIIASGWERSNYYIELWRWQK</sequence>
<organism evidence="4 5">
    <name type="scientific">Multifurca ochricompacta</name>
    <dbReference type="NCBI Taxonomy" id="376703"/>
    <lineage>
        <taxon>Eukaryota</taxon>
        <taxon>Fungi</taxon>
        <taxon>Dikarya</taxon>
        <taxon>Basidiomycota</taxon>
        <taxon>Agaricomycotina</taxon>
        <taxon>Agaricomycetes</taxon>
        <taxon>Russulales</taxon>
        <taxon>Russulaceae</taxon>
        <taxon>Multifurca</taxon>
    </lineage>
</organism>
<dbReference type="SUPFAM" id="SSF53335">
    <property type="entry name" value="S-adenosyl-L-methionine-dependent methyltransferases"/>
    <property type="match status" value="1"/>
</dbReference>
<evidence type="ECO:0000256" key="2">
    <source>
        <dbReference type="ARBA" id="ARBA00022679"/>
    </source>
</evidence>
<reference evidence="4" key="1">
    <citation type="journal article" date="2022" name="New Phytol.">
        <title>Evolutionary transition to the ectomycorrhizal habit in the genomes of a hyperdiverse lineage of mushroom-forming fungi.</title>
        <authorList>
            <person name="Looney B."/>
            <person name="Miyauchi S."/>
            <person name="Morin E."/>
            <person name="Drula E."/>
            <person name="Courty P.E."/>
            <person name="Kohler A."/>
            <person name="Kuo A."/>
            <person name="LaButti K."/>
            <person name="Pangilinan J."/>
            <person name="Lipzen A."/>
            <person name="Riley R."/>
            <person name="Andreopoulos W."/>
            <person name="He G."/>
            <person name="Johnson J."/>
            <person name="Nolan M."/>
            <person name="Tritt A."/>
            <person name="Barry K.W."/>
            <person name="Grigoriev I.V."/>
            <person name="Nagy L.G."/>
            <person name="Hibbett D."/>
            <person name="Henrissat B."/>
            <person name="Matheny P.B."/>
            <person name="Labbe J."/>
            <person name="Martin F.M."/>
        </authorList>
    </citation>
    <scope>NUCLEOTIDE SEQUENCE</scope>
    <source>
        <strain evidence="4">BPL690</strain>
    </source>
</reference>
<evidence type="ECO:0000313" key="4">
    <source>
        <dbReference type="EMBL" id="KAI0306643.1"/>
    </source>
</evidence>
<dbReference type="GO" id="GO:0008757">
    <property type="term" value="F:S-adenosylmethionine-dependent methyltransferase activity"/>
    <property type="evidence" value="ECO:0007669"/>
    <property type="project" value="InterPro"/>
</dbReference>
<dbReference type="PANTHER" id="PTHR13069:SF21">
    <property type="entry name" value="ALKYLATED DNA REPAIR PROTEIN ALKB HOMOLOG 8"/>
    <property type="match status" value="1"/>
</dbReference>
<dbReference type="GO" id="GO:0000049">
    <property type="term" value="F:tRNA binding"/>
    <property type="evidence" value="ECO:0007669"/>
    <property type="project" value="TreeGrafter"/>
</dbReference>
<gene>
    <name evidence="4" type="ORF">B0F90DRAFT_1808293</name>
</gene>
<dbReference type="GO" id="GO:0005737">
    <property type="term" value="C:cytoplasm"/>
    <property type="evidence" value="ECO:0007669"/>
    <property type="project" value="TreeGrafter"/>
</dbReference>
<dbReference type="EMBL" id="WTXG01000003">
    <property type="protein sequence ID" value="KAI0306643.1"/>
    <property type="molecule type" value="Genomic_DNA"/>
</dbReference>
<dbReference type="GO" id="GO:0030488">
    <property type="term" value="P:tRNA methylation"/>
    <property type="evidence" value="ECO:0007669"/>
    <property type="project" value="TreeGrafter"/>
</dbReference>
<dbReference type="InterPro" id="IPR051422">
    <property type="entry name" value="AlkB_tRNA_MeTrf/Diox"/>
</dbReference>
<dbReference type="PANTHER" id="PTHR13069">
    <property type="entry name" value="ALKYLATED DNA REPAIR PROTEIN ALKB HOMOLOG 8"/>
    <property type="match status" value="1"/>
</dbReference>
<dbReference type="GO" id="GO:0005634">
    <property type="term" value="C:nucleus"/>
    <property type="evidence" value="ECO:0007669"/>
    <property type="project" value="TreeGrafter"/>
</dbReference>
<dbReference type="Pfam" id="PF08241">
    <property type="entry name" value="Methyltransf_11"/>
    <property type="match status" value="1"/>
</dbReference>
<comment type="caution">
    <text evidence="4">The sequence shown here is derived from an EMBL/GenBank/DDBJ whole genome shotgun (WGS) entry which is preliminary data.</text>
</comment>
<feature type="domain" description="Methyltransferase type 11" evidence="3">
    <location>
        <begin position="62"/>
        <end position="142"/>
    </location>
</feature>
<keyword evidence="1" id="KW-0489">Methyltransferase</keyword>
<proteinExistence type="predicted"/>
<dbReference type="Proteomes" id="UP001203297">
    <property type="component" value="Unassembled WGS sequence"/>
</dbReference>